<reference evidence="2" key="1">
    <citation type="journal article" date="2014" name="Proc. Natl. Acad. Sci. U.S.A.">
        <title>Extensive sampling of basidiomycete genomes demonstrates inadequacy of the white-rot/brown-rot paradigm for wood decay fungi.</title>
        <authorList>
            <person name="Riley R."/>
            <person name="Salamov A.A."/>
            <person name="Brown D.W."/>
            <person name="Nagy L.G."/>
            <person name="Floudas D."/>
            <person name="Held B.W."/>
            <person name="Levasseur A."/>
            <person name="Lombard V."/>
            <person name="Morin E."/>
            <person name="Otillar R."/>
            <person name="Lindquist E.A."/>
            <person name="Sun H."/>
            <person name="LaButti K.M."/>
            <person name="Schmutz J."/>
            <person name="Jabbour D."/>
            <person name="Luo H."/>
            <person name="Baker S.E."/>
            <person name="Pisabarro A.G."/>
            <person name="Walton J.D."/>
            <person name="Blanchette R.A."/>
            <person name="Henrissat B."/>
            <person name="Martin F."/>
            <person name="Cullen D."/>
            <person name="Hibbett D.S."/>
            <person name="Grigoriev I.V."/>
        </authorList>
    </citation>
    <scope>NUCLEOTIDE SEQUENCE [LARGE SCALE GENOMIC DNA]</scope>
    <source>
        <strain evidence="2">MUCL 33604</strain>
    </source>
</reference>
<name>A0A067QKL4_9AGAM</name>
<gene>
    <name evidence="1" type="ORF">JAAARDRAFT_215024</name>
</gene>
<dbReference type="HOGENOM" id="CLU_2455029_0_0_1"/>
<dbReference type="EMBL" id="KL197709">
    <property type="protein sequence ID" value="KDQ64052.1"/>
    <property type="molecule type" value="Genomic_DNA"/>
</dbReference>
<evidence type="ECO:0000313" key="2">
    <source>
        <dbReference type="Proteomes" id="UP000027265"/>
    </source>
</evidence>
<protein>
    <submittedName>
        <fullName evidence="1">Uncharacterized protein</fullName>
    </submittedName>
</protein>
<dbReference type="AlphaFoldDB" id="A0A067QKL4"/>
<dbReference type="Proteomes" id="UP000027265">
    <property type="component" value="Unassembled WGS sequence"/>
</dbReference>
<accession>A0A067QKL4</accession>
<keyword evidence="2" id="KW-1185">Reference proteome</keyword>
<sequence length="89" mass="10154">MHIPSSIQHIFIPNTTVSQTPKHSPLPKEIHTLVLTSISQTTLRSSFTLPSPFFLIETSLKTNRFPTSTPNSKPWHEPKPLMSKLHNLW</sequence>
<evidence type="ECO:0000313" key="1">
    <source>
        <dbReference type="EMBL" id="KDQ64052.1"/>
    </source>
</evidence>
<organism evidence="1 2">
    <name type="scientific">Jaapia argillacea MUCL 33604</name>
    <dbReference type="NCBI Taxonomy" id="933084"/>
    <lineage>
        <taxon>Eukaryota</taxon>
        <taxon>Fungi</taxon>
        <taxon>Dikarya</taxon>
        <taxon>Basidiomycota</taxon>
        <taxon>Agaricomycotina</taxon>
        <taxon>Agaricomycetes</taxon>
        <taxon>Agaricomycetidae</taxon>
        <taxon>Jaapiales</taxon>
        <taxon>Jaapiaceae</taxon>
        <taxon>Jaapia</taxon>
    </lineage>
</organism>
<proteinExistence type="predicted"/>
<dbReference type="InParanoid" id="A0A067QKL4"/>